<comment type="caution">
    <text evidence="2">The sequence shown here is derived from an EMBL/GenBank/DDBJ whole genome shotgun (WGS) entry which is preliminary data.</text>
</comment>
<evidence type="ECO:0000256" key="1">
    <source>
        <dbReference type="SAM" id="Phobius"/>
    </source>
</evidence>
<name>A0AA42MA75_ACIJO</name>
<dbReference type="RefSeq" id="WP_279679036.1">
    <property type="nucleotide sequence ID" value="NZ_JAOCCL010000018.1"/>
</dbReference>
<gene>
    <name evidence="2" type="ORF">N5C97_08895</name>
</gene>
<accession>A0AA42MA75</accession>
<keyword evidence="1" id="KW-1133">Transmembrane helix</keyword>
<dbReference type="EMBL" id="JAOCCL010000018">
    <property type="protein sequence ID" value="MDH0826617.1"/>
    <property type="molecule type" value="Genomic_DNA"/>
</dbReference>
<evidence type="ECO:0000313" key="3">
    <source>
        <dbReference type="Proteomes" id="UP001160116"/>
    </source>
</evidence>
<evidence type="ECO:0000313" key="2">
    <source>
        <dbReference type="EMBL" id="MDH0826617.1"/>
    </source>
</evidence>
<reference evidence="2" key="1">
    <citation type="submission" date="2022-09" db="EMBL/GenBank/DDBJ databases">
        <title>Intensive care unit water sources are persistently colonized with multi-drug resistant bacteria and are the site of extensive horizontal gene transfer of antibiotic resistance genes.</title>
        <authorList>
            <person name="Diorio-Toth L."/>
        </authorList>
    </citation>
    <scope>NUCLEOTIDE SEQUENCE</scope>
    <source>
        <strain evidence="2">GD03885</strain>
    </source>
</reference>
<sequence>MNERFMSLYRESIHYKAERERNPEASDIVLLGYCHASDDFYSPEASDAYAIFKQMESENKALKDAYKPWMFLFAILGAVLAYVSDKI</sequence>
<dbReference type="AlphaFoldDB" id="A0AA42MA75"/>
<organism evidence="2 3">
    <name type="scientific">Acinetobacter johnsonii</name>
    <dbReference type="NCBI Taxonomy" id="40214"/>
    <lineage>
        <taxon>Bacteria</taxon>
        <taxon>Pseudomonadati</taxon>
        <taxon>Pseudomonadota</taxon>
        <taxon>Gammaproteobacteria</taxon>
        <taxon>Moraxellales</taxon>
        <taxon>Moraxellaceae</taxon>
        <taxon>Acinetobacter</taxon>
    </lineage>
</organism>
<keyword evidence="1" id="KW-0812">Transmembrane</keyword>
<dbReference type="Proteomes" id="UP001160116">
    <property type="component" value="Unassembled WGS sequence"/>
</dbReference>
<keyword evidence="1" id="KW-0472">Membrane</keyword>
<feature type="transmembrane region" description="Helical" evidence="1">
    <location>
        <begin position="65"/>
        <end position="84"/>
    </location>
</feature>
<protein>
    <submittedName>
        <fullName evidence="2">Uncharacterized protein</fullName>
    </submittedName>
</protein>
<proteinExistence type="predicted"/>